<reference evidence="5" key="1">
    <citation type="submission" date="2016-04" db="EMBL/GenBank/DDBJ databases">
        <authorList>
            <person name="Nguyen H.D."/>
            <person name="Samba Siva P."/>
            <person name="Cullis J."/>
            <person name="Levesque C.A."/>
            <person name="Hambleton S."/>
        </authorList>
    </citation>
    <scope>NUCLEOTIDE SEQUENCE</scope>
    <source>
        <strain evidence="5">DAOMC 236426</strain>
    </source>
</reference>
<dbReference type="GO" id="GO:0140662">
    <property type="term" value="F:ATP-dependent protein folding chaperone"/>
    <property type="evidence" value="ECO:0007669"/>
    <property type="project" value="InterPro"/>
</dbReference>
<feature type="compositionally biased region" description="Acidic residues" evidence="4">
    <location>
        <begin position="40"/>
        <end position="53"/>
    </location>
</feature>
<name>A0A8X7SW12_9BASI</name>
<reference evidence="5" key="2">
    <citation type="journal article" date="2019" name="IMA Fungus">
        <title>Genome sequencing and comparison of five Tilletia species to identify candidate genes for the detection of regulated species infecting wheat.</title>
        <authorList>
            <person name="Nguyen H.D.T."/>
            <person name="Sultana T."/>
            <person name="Kesanakurti P."/>
            <person name="Hambleton S."/>
        </authorList>
    </citation>
    <scope>NUCLEOTIDE SEQUENCE</scope>
    <source>
        <strain evidence="5">DAOMC 236426</strain>
    </source>
</reference>
<dbReference type="InterPro" id="IPR013126">
    <property type="entry name" value="Hsp_70_fam"/>
</dbReference>
<feature type="compositionally biased region" description="Basic and acidic residues" evidence="4">
    <location>
        <begin position="24"/>
        <end position="33"/>
    </location>
</feature>
<dbReference type="GO" id="GO:0005524">
    <property type="term" value="F:ATP binding"/>
    <property type="evidence" value="ECO:0007669"/>
    <property type="project" value="UniProtKB-KW"/>
</dbReference>
<protein>
    <submittedName>
        <fullName evidence="5">Uncharacterized protein</fullName>
    </submittedName>
</protein>
<comment type="caution">
    <text evidence="5">The sequence shown here is derived from an EMBL/GenBank/DDBJ whole genome shotgun (WGS) entry which is preliminary data.</text>
</comment>
<keyword evidence="6" id="KW-1185">Reference proteome</keyword>
<accession>A0A8X7SW12</accession>
<evidence type="ECO:0000256" key="1">
    <source>
        <dbReference type="ARBA" id="ARBA00007381"/>
    </source>
</evidence>
<proteinExistence type="inferred from homology"/>
<keyword evidence="3" id="KW-0067">ATP-binding</keyword>
<evidence type="ECO:0000313" key="5">
    <source>
        <dbReference type="EMBL" id="KAE8245376.1"/>
    </source>
</evidence>
<evidence type="ECO:0000256" key="3">
    <source>
        <dbReference type="ARBA" id="ARBA00022840"/>
    </source>
</evidence>
<dbReference type="SUPFAM" id="SSF53067">
    <property type="entry name" value="Actin-like ATPase domain"/>
    <property type="match status" value="1"/>
</dbReference>
<evidence type="ECO:0000256" key="4">
    <source>
        <dbReference type="SAM" id="MobiDB-lite"/>
    </source>
</evidence>
<dbReference type="Gene3D" id="3.30.420.40">
    <property type="match status" value="1"/>
</dbReference>
<organism evidence="5 6">
    <name type="scientific">Tilletia controversa</name>
    <name type="common">dwarf bunt fungus</name>
    <dbReference type="NCBI Taxonomy" id="13291"/>
    <lineage>
        <taxon>Eukaryota</taxon>
        <taxon>Fungi</taxon>
        <taxon>Dikarya</taxon>
        <taxon>Basidiomycota</taxon>
        <taxon>Ustilaginomycotina</taxon>
        <taxon>Exobasidiomycetes</taxon>
        <taxon>Tilletiales</taxon>
        <taxon>Tilletiaceae</taxon>
        <taxon>Tilletia</taxon>
    </lineage>
</organism>
<evidence type="ECO:0000256" key="2">
    <source>
        <dbReference type="ARBA" id="ARBA00022741"/>
    </source>
</evidence>
<dbReference type="Pfam" id="PF00012">
    <property type="entry name" value="HSP70"/>
    <property type="match status" value="1"/>
</dbReference>
<comment type="similarity">
    <text evidence="1">Belongs to the heat shock protein 70 family.</text>
</comment>
<dbReference type="Proteomes" id="UP000077684">
    <property type="component" value="Unassembled WGS sequence"/>
</dbReference>
<sequence>MTDATPPKRASFTIGGGNANDDADSPRRRDPDLRLTQLDGDGDAAADGDEEEDSWTRYASGEQTPNISEAAEKIRRSLDLAHMKPKEIRQQWGDADVKKDQKPFPFKLVEKAGKPAIQVKVRSKERVFTPEEISAMVLGKMKETAVAYLGHTVTHAVVTVPAYFNDAQRQATKDGAN</sequence>
<dbReference type="AlphaFoldDB" id="A0A8X7SW12"/>
<dbReference type="EMBL" id="LWDE02000739">
    <property type="protein sequence ID" value="KAE8245376.1"/>
    <property type="molecule type" value="Genomic_DNA"/>
</dbReference>
<feature type="region of interest" description="Disordered" evidence="4">
    <location>
        <begin position="1"/>
        <end position="69"/>
    </location>
</feature>
<gene>
    <name evidence="5" type="ORF">A4X06_0g5716</name>
</gene>
<dbReference type="PANTHER" id="PTHR19375">
    <property type="entry name" value="HEAT SHOCK PROTEIN 70KDA"/>
    <property type="match status" value="1"/>
</dbReference>
<dbReference type="FunFam" id="3.30.420.40:FF:000028">
    <property type="entry name" value="heat shock 70 kDa protein-like"/>
    <property type="match status" value="1"/>
</dbReference>
<keyword evidence="2" id="KW-0547">Nucleotide-binding</keyword>
<evidence type="ECO:0000313" key="6">
    <source>
        <dbReference type="Proteomes" id="UP000077684"/>
    </source>
</evidence>
<dbReference type="InterPro" id="IPR043129">
    <property type="entry name" value="ATPase_NBD"/>
</dbReference>